<organism evidence="11 12">
    <name type="scientific">Dankookia rubra</name>
    <dbReference type="NCBI Taxonomy" id="1442381"/>
    <lineage>
        <taxon>Bacteria</taxon>
        <taxon>Pseudomonadati</taxon>
        <taxon>Pseudomonadota</taxon>
        <taxon>Alphaproteobacteria</taxon>
        <taxon>Acetobacterales</taxon>
        <taxon>Roseomonadaceae</taxon>
        <taxon>Dankookia</taxon>
    </lineage>
</organism>
<feature type="transmembrane region" description="Helical" evidence="9">
    <location>
        <begin position="92"/>
        <end position="113"/>
    </location>
</feature>
<keyword evidence="4 9" id="KW-0997">Cell inner membrane</keyword>
<dbReference type="Pfam" id="PF04290">
    <property type="entry name" value="DctQ"/>
    <property type="match status" value="1"/>
</dbReference>
<dbReference type="GO" id="GO:0022857">
    <property type="term" value="F:transmembrane transporter activity"/>
    <property type="evidence" value="ECO:0007669"/>
    <property type="project" value="UniProtKB-UniRule"/>
</dbReference>
<evidence type="ECO:0000256" key="2">
    <source>
        <dbReference type="ARBA" id="ARBA00022448"/>
    </source>
</evidence>
<name>A0A4V3AAD1_9PROT</name>
<feature type="transmembrane region" description="Helical" evidence="9">
    <location>
        <begin position="17"/>
        <end position="38"/>
    </location>
</feature>
<comment type="subcellular location">
    <subcellularLocation>
        <location evidence="1 9">Cell inner membrane</location>
        <topology evidence="1 9">Multi-pass membrane protein</topology>
    </subcellularLocation>
</comment>
<feature type="domain" description="Tripartite ATP-independent periplasmic transporters DctQ component" evidence="10">
    <location>
        <begin position="30"/>
        <end position="152"/>
    </location>
</feature>
<keyword evidence="6 9" id="KW-1133">Transmembrane helix</keyword>
<evidence type="ECO:0000256" key="4">
    <source>
        <dbReference type="ARBA" id="ARBA00022519"/>
    </source>
</evidence>
<sequence length="202" mass="22168">MSRDNPVARWLERPARAVAIIGGWWLLGLAFLTCVEIFGRKFFSFSLLGVDEIGAYTLAAFSTLSFAHALVAKSHTRVDFLLGHLPPPLRAVLNALAFVLLAVLAIFAAWRGWAVLDESLMFQAHANSPLNTPMWLPQSAWLAGLVAFAIAAGTFGAHALLLLLLTDWRKVNRWYGPMTLEEEVATEASAILARGADKEILR</sequence>
<dbReference type="PANTHER" id="PTHR35011">
    <property type="entry name" value="2,3-DIKETO-L-GULONATE TRAP TRANSPORTER SMALL PERMEASE PROTEIN YIAM"/>
    <property type="match status" value="1"/>
</dbReference>
<keyword evidence="5 9" id="KW-0812">Transmembrane</keyword>
<evidence type="ECO:0000256" key="9">
    <source>
        <dbReference type="RuleBase" id="RU369079"/>
    </source>
</evidence>
<comment type="caution">
    <text evidence="11">The sequence shown here is derived from an EMBL/GenBank/DDBJ whole genome shotgun (WGS) entry which is preliminary data.</text>
</comment>
<dbReference type="GO" id="GO:0015740">
    <property type="term" value="P:C4-dicarboxylate transport"/>
    <property type="evidence" value="ECO:0007669"/>
    <property type="project" value="TreeGrafter"/>
</dbReference>
<keyword evidence="7 9" id="KW-0472">Membrane</keyword>
<comment type="subunit">
    <text evidence="9">The complex comprises the extracytoplasmic solute receptor protein and the two transmembrane proteins.</text>
</comment>
<dbReference type="InterPro" id="IPR007387">
    <property type="entry name" value="TRAP_DctQ"/>
</dbReference>
<evidence type="ECO:0000256" key="1">
    <source>
        <dbReference type="ARBA" id="ARBA00004429"/>
    </source>
</evidence>
<accession>A0A4V3AAD1</accession>
<evidence type="ECO:0000256" key="6">
    <source>
        <dbReference type="ARBA" id="ARBA00022989"/>
    </source>
</evidence>
<evidence type="ECO:0000256" key="3">
    <source>
        <dbReference type="ARBA" id="ARBA00022475"/>
    </source>
</evidence>
<dbReference type="GO" id="GO:0005886">
    <property type="term" value="C:plasma membrane"/>
    <property type="evidence" value="ECO:0007669"/>
    <property type="project" value="UniProtKB-SubCell"/>
</dbReference>
<dbReference type="OrthoDB" id="6160477at2"/>
<evidence type="ECO:0000313" key="12">
    <source>
        <dbReference type="Proteomes" id="UP000295096"/>
    </source>
</evidence>
<evidence type="ECO:0000259" key="10">
    <source>
        <dbReference type="Pfam" id="PF04290"/>
    </source>
</evidence>
<evidence type="ECO:0000313" key="11">
    <source>
        <dbReference type="EMBL" id="TDH62655.1"/>
    </source>
</evidence>
<proteinExistence type="inferred from homology"/>
<gene>
    <name evidence="11" type="ORF">E2C06_11010</name>
</gene>
<dbReference type="EMBL" id="SMSJ01000010">
    <property type="protein sequence ID" value="TDH62655.1"/>
    <property type="molecule type" value="Genomic_DNA"/>
</dbReference>
<dbReference type="InterPro" id="IPR055348">
    <property type="entry name" value="DctQ"/>
</dbReference>
<dbReference type="Proteomes" id="UP000295096">
    <property type="component" value="Unassembled WGS sequence"/>
</dbReference>
<evidence type="ECO:0000256" key="8">
    <source>
        <dbReference type="ARBA" id="ARBA00038436"/>
    </source>
</evidence>
<evidence type="ECO:0000256" key="5">
    <source>
        <dbReference type="ARBA" id="ARBA00022692"/>
    </source>
</evidence>
<comment type="similarity">
    <text evidence="8 9">Belongs to the TRAP transporter small permease family.</text>
</comment>
<comment type="function">
    <text evidence="9">Part of the tripartite ATP-independent periplasmic (TRAP) transport system.</text>
</comment>
<evidence type="ECO:0000256" key="7">
    <source>
        <dbReference type="ARBA" id="ARBA00023136"/>
    </source>
</evidence>
<feature type="transmembrane region" description="Helical" evidence="9">
    <location>
        <begin position="53"/>
        <end position="71"/>
    </location>
</feature>
<dbReference type="AlphaFoldDB" id="A0A4V3AAD1"/>
<keyword evidence="12" id="KW-1185">Reference proteome</keyword>
<keyword evidence="3" id="KW-1003">Cell membrane</keyword>
<keyword evidence="2 9" id="KW-0813">Transport</keyword>
<reference evidence="11 12" key="1">
    <citation type="journal article" date="2016" name="J. Microbiol.">
        <title>Dankookia rubra gen. nov., sp. nov., an alphaproteobacterium isolated from sediment of a shallow stream.</title>
        <authorList>
            <person name="Kim W.H."/>
            <person name="Kim D.H."/>
            <person name="Kang K."/>
            <person name="Ahn T.Y."/>
        </authorList>
    </citation>
    <scope>NUCLEOTIDE SEQUENCE [LARGE SCALE GENOMIC DNA]</scope>
    <source>
        <strain evidence="11 12">JCM30602</strain>
    </source>
</reference>
<protein>
    <recommendedName>
        <fullName evidence="9">TRAP transporter small permease protein</fullName>
    </recommendedName>
</protein>
<dbReference type="PANTHER" id="PTHR35011:SF10">
    <property type="entry name" value="TRAP TRANSPORTER SMALL PERMEASE PROTEIN"/>
    <property type="match status" value="1"/>
</dbReference>
<feature type="transmembrane region" description="Helical" evidence="9">
    <location>
        <begin position="140"/>
        <end position="165"/>
    </location>
</feature>
<dbReference type="RefSeq" id="WP_133288651.1">
    <property type="nucleotide sequence ID" value="NZ_SMSJ01000010.1"/>
</dbReference>